<dbReference type="AlphaFoldDB" id="A0A4S2N1H8"/>
<keyword evidence="7" id="KW-0472">Membrane</keyword>
<keyword evidence="2 5" id="KW-0378">Hydrolase</keyword>
<dbReference type="CDD" id="cd24039">
    <property type="entry name" value="ASKHA_NBD_YND1-like"/>
    <property type="match status" value="1"/>
</dbReference>
<evidence type="ECO:0000256" key="3">
    <source>
        <dbReference type="PIRSR" id="PIRSR600407-1"/>
    </source>
</evidence>
<evidence type="ECO:0008006" key="10">
    <source>
        <dbReference type="Google" id="ProtNLM"/>
    </source>
</evidence>
<dbReference type="InterPro" id="IPR000407">
    <property type="entry name" value="GDA1_CD39_NTPase"/>
</dbReference>
<keyword evidence="4" id="KW-0067">ATP-binding</keyword>
<feature type="transmembrane region" description="Helical" evidence="7">
    <location>
        <begin position="544"/>
        <end position="563"/>
    </location>
</feature>
<dbReference type="PANTHER" id="PTHR11782">
    <property type="entry name" value="ADENOSINE/GUANOSINE DIPHOSPHATASE"/>
    <property type="match status" value="1"/>
</dbReference>
<evidence type="ECO:0000256" key="5">
    <source>
        <dbReference type="RuleBase" id="RU003833"/>
    </source>
</evidence>
<keyword evidence="4" id="KW-0547">Nucleotide-binding</keyword>
<evidence type="ECO:0000256" key="6">
    <source>
        <dbReference type="SAM" id="MobiDB-lite"/>
    </source>
</evidence>
<proteinExistence type="inferred from homology"/>
<comment type="similarity">
    <text evidence="1 5">Belongs to the GDA1/CD39 NTPase family.</text>
</comment>
<dbReference type="GO" id="GO:0005524">
    <property type="term" value="F:ATP binding"/>
    <property type="evidence" value="ECO:0007669"/>
    <property type="project" value="UniProtKB-KW"/>
</dbReference>
<dbReference type="GO" id="GO:0017111">
    <property type="term" value="F:ribonucleoside triphosphate phosphatase activity"/>
    <property type="evidence" value="ECO:0007669"/>
    <property type="project" value="TreeGrafter"/>
</dbReference>
<dbReference type="Gene3D" id="3.30.420.150">
    <property type="entry name" value="Exopolyphosphatase. Domain 2"/>
    <property type="match status" value="1"/>
</dbReference>
<dbReference type="FunCoup" id="A0A4S2N1H8">
    <property type="interactions" value="251"/>
</dbReference>
<dbReference type="GO" id="GO:0004382">
    <property type="term" value="F:GDP phosphatase activity"/>
    <property type="evidence" value="ECO:0007669"/>
    <property type="project" value="TreeGrafter"/>
</dbReference>
<dbReference type="Gene3D" id="3.30.420.40">
    <property type="match status" value="1"/>
</dbReference>
<feature type="binding site" evidence="4">
    <location>
        <begin position="184"/>
        <end position="188"/>
    </location>
    <ligand>
        <name>ATP</name>
        <dbReference type="ChEBI" id="CHEBI:30616"/>
    </ligand>
</feature>
<keyword evidence="9" id="KW-1185">Reference proteome</keyword>
<feature type="active site" description="Proton acceptor" evidence="3">
    <location>
        <position position="147"/>
    </location>
</feature>
<dbReference type="Proteomes" id="UP000298138">
    <property type="component" value="Unassembled WGS sequence"/>
</dbReference>
<dbReference type="PANTHER" id="PTHR11782:SF121">
    <property type="entry name" value="NUCLEOSIDE-DIPHOSPHATASE MIG-23"/>
    <property type="match status" value="1"/>
</dbReference>
<dbReference type="Pfam" id="PF01150">
    <property type="entry name" value="GDA1_CD39"/>
    <property type="match status" value="1"/>
</dbReference>
<dbReference type="OrthoDB" id="6372431at2759"/>
<feature type="region of interest" description="Disordered" evidence="6">
    <location>
        <begin position="609"/>
        <end position="723"/>
    </location>
</feature>
<accession>A0A4S2N1H8</accession>
<dbReference type="GO" id="GO:0006256">
    <property type="term" value="P:UDP catabolic process"/>
    <property type="evidence" value="ECO:0007669"/>
    <property type="project" value="TreeGrafter"/>
</dbReference>
<feature type="compositionally biased region" description="Polar residues" evidence="6">
    <location>
        <begin position="658"/>
        <end position="668"/>
    </location>
</feature>
<evidence type="ECO:0000313" key="9">
    <source>
        <dbReference type="Proteomes" id="UP000298138"/>
    </source>
</evidence>
<evidence type="ECO:0000256" key="4">
    <source>
        <dbReference type="PIRSR" id="PIRSR600407-2"/>
    </source>
</evidence>
<evidence type="ECO:0000256" key="1">
    <source>
        <dbReference type="ARBA" id="ARBA00009283"/>
    </source>
</evidence>
<reference evidence="8 9" key="1">
    <citation type="submission" date="2019-04" db="EMBL/GenBank/DDBJ databases">
        <title>Comparative genomics and transcriptomics to analyze fruiting body development in filamentous ascomycetes.</title>
        <authorList>
            <consortium name="DOE Joint Genome Institute"/>
            <person name="Lutkenhaus R."/>
            <person name="Traeger S."/>
            <person name="Breuer J."/>
            <person name="Kuo A."/>
            <person name="Lipzen A."/>
            <person name="Pangilinan J."/>
            <person name="Dilworth D."/>
            <person name="Sandor L."/>
            <person name="Poggeler S."/>
            <person name="Barry K."/>
            <person name="Grigoriev I.V."/>
            <person name="Nowrousian M."/>
        </authorList>
    </citation>
    <scope>NUCLEOTIDE SEQUENCE [LARGE SCALE GENOMIC DNA]</scope>
    <source>
        <strain evidence="8 9">CBS 389.68</strain>
    </source>
</reference>
<organism evidence="8 9">
    <name type="scientific">Ascodesmis nigricans</name>
    <dbReference type="NCBI Taxonomy" id="341454"/>
    <lineage>
        <taxon>Eukaryota</taxon>
        <taxon>Fungi</taxon>
        <taxon>Dikarya</taxon>
        <taxon>Ascomycota</taxon>
        <taxon>Pezizomycotina</taxon>
        <taxon>Pezizomycetes</taxon>
        <taxon>Pezizales</taxon>
        <taxon>Ascodesmidaceae</taxon>
        <taxon>Ascodesmis</taxon>
    </lineage>
</organism>
<sequence>MRISTHKYGVILDAGSSGTRAYVYQWDDPLYARKSASPKQLQALPKLKTKKQWTRKSKPGISTYADRPASVGPEHLEELFAHAAKKIPKELHESTPLFLLATAGMRLVPERERKLLLDEVCDYARRNTNFLLPDCDQHVQVIPGETEGLYGWVAANYLVGGLDDPKAHDHGKNHHTYGFLDMGGASAQIAFAPNSTEAEKHANDLKLLRLRNLGGKEIEHRVFVTTWLGFGVNEARRRYVEHLIEASGIEGKEIPDPCLPKGLRETLDGDKISDMTTYAKKTHLVGTGKFEECERQLYPFLDKEKPCADAPCLLNGQHVPAIDFDVNHFLGVSEYWHTTTEIFEGAKGFKNYDFSKYQQQVAEYCSRDWSSIEADVGALKWGKKVDEKKAMHVCFKASWVINVLHDGIGVPRIGVDTNMKAALDGGAANVTTATSLIDAAKKTKATGFTLDPFLPVDTIDNVEVSWTLGRMVLYAASQIPSTSDHALPVGFGDNIPSPSSPPFQYGGTGAEPLYLSDGPSNGTLPVSSWPSQPPTTIPTSSHRFPALILIFVVISAVILCLIGRDRRSHLFRKVWPLSRHHSRRRKIHDSTGTVTYERVLEEGTDSRRNSFSPIRFELGPYSSNSSSDDEDNYPSTPRSAQWGVKRSSTWDGPGSGSGNLTPGGSWTPGSMRGLGELGSAASSSTRLGAGLGSRTQSRERLTAGWASRDASPGPRARSPMPRR</sequence>
<dbReference type="GO" id="GO:0045134">
    <property type="term" value="F:UDP phosphatase activity"/>
    <property type="evidence" value="ECO:0007669"/>
    <property type="project" value="TreeGrafter"/>
</dbReference>
<name>A0A4S2N1H8_9PEZI</name>
<evidence type="ECO:0000256" key="2">
    <source>
        <dbReference type="ARBA" id="ARBA00022801"/>
    </source>
</evidence>
<keyword evidence="7" id="KW-1133">Transmembrane helix</keyword>
<gene>
    <name evidence="8" type="ORF">EX30DRAFT_144278</name>
</gene>
<dbReference type="EMBL" id="ML220114">
    <property type="protein sequence ID" value="TGZ82930.1"/>
    <property type="molecule type" value="Genomic_DNA"/>
</dbReference>
<protein>
    <recommendedName>
        <fullName evidence="10">Nucleoside diphosphatase</fullName>
    </recommendedName>
</protein>
<evidence type="ECO:0000313" key="8">
    <source>
        <dbReference type="EMBL" id="TGZ82930.1"/>
    </source>
</evidence>
<dbReference type="PROSITE" id="PS01238">
    <property type="entry name" value="GDA1_CD39_NTPASE"/>
    <property type="match status" value="1"/>
</dbReference>
<keyword evidence="7" id="KW-0812">Transmembrane</keyword>
<dbReference type="GO" id="GO:0046036">
    <property type="term" value="P:CTP metabolic process"/>
    <property type="evidence" value="ECO:0007669"/>
    <property type="project" value="TreeGrafter"/>
</dbReference>
<dbReference type="STRING" id="341454.A0A4S2N1H8"/>
<dbReference type="InParanoid" id="A0A4S2N1H8"/>
<evidence type="ECO:0000256" key="7">
    <source>
        <dbReference type="SAM" id="Phobius"/>
    </source>
</evidence>
<dbReference type="GO" id="GO:0005794">
    <property type="term" value="C:Golgi apparatus"/>
    <property type="evidence" value="ECO:0007669"/>
    <property type="project" value="UniProtKB-ARBA"/>
</dbReference>
<dbReference type="GO" id="GO:0016020">
    <property type="term" value="C:membrane"/>
    <property type="evidence" value="ECO:0007669"/>
    <property type="project" value="TreeGrafter"/>
</dbReference>